<keyword evidence="2" id="KW-1133">Transmembrane helix</keyword>
<proteinExistence type="predicted"/>
<feature type="coiled-coil region" evidence="1">
    <location>
        <begin position="77"/>
        <end position="104"/>
    </location>
</feature>
<reference evidence="3" key="1">
    <citation type="journal article" date="2020" name="mSystems">
        <title>Genome- and Community-Level Interaction Insights into Carbon Utilization and Element Cycling Functions of Hydrothermarchaeota in Hydrothermal Sediment.</title>
        <authorList>
            <person name="Zhou Z."/>
            <person name="Liu Y."/>
            <person name="Xu W."/>
            <person name="Pan J."/>
            <person name="Luo Z.H."/>
            <person name="Li M."/>
        </authorList>
    </citation>
    <scope>NUCLEOTIDE SEQUENCE [LARGE SCALE GENOMIC DNA]</scope>
    <source>
        <strain evidence="3">HyVt-489</strain>
    </source>
</reference>
<keyword evidence="1" id="KW-0175">Coiled coil</keyword>
<evidence type="ECO:0000313" key="3">
    <source>
        <dbReference type="EMBL" id="HFB54847.1"/>
    </source>
</evidence>
<keyword evidence="2" id="KW-0472">Membrane</keyword>
<protein>
    <submittedName>
        <fullName evidence="3">Uncharacterized protein</fullName>
    </submittedName>
</protein>
<dbReference type="EMBL" id="DRMN01000192">
    <property type="protein sequence ID" value="HFB54847.1"/>
    <property type="molecule type" value="Genomic_DNA"/>
</dbReference>
<gene>
    <name evidence="3" type="ORF">ENJ46_02895</name>
</gene>
<feature type="transmembrane region" description="Helical" evidence="2">
    <location>
        <begin position="133"/>
        <end position="156"/>
    </location>
</feature>
<name>A0A7C3C2X6_9PROT</name>
<comment type="caution">
    <text evidence="3">The sequence shown here is derived from an EMBL/GenBank/DDBJ whole genome shotgun (WGS) entry which is preliminary data.</text>
</comment>
<keyword evidence="2" id="KW-0812">Transmembrane</keyword>
<accession>A0A7C3C2X6</accession>
<evidence type="ECO:0000256" key="2">
    <source>
        <dbReference type="SAM" id="Phobius"/>
    </source>
</evidence>
<dbReference type="AlphaFoldDB" id="A0A7C3C2X6"/>
<evidence type="ECO:0000256" key="1">
    <source>
        <dbReference type="SAM" id="Coils"/>
    </source>
</evidence>
<dbReference type="Proteomes" id="UP000886042">
    <property type="component" value="Unassembled WGS sequence"/>
</dbReference>
<sequence length="325" mass="35059">MKEAEIREIKAQIAAGGGKPAGGRRVGPNRGYQNLLTQRNKYQAEADSYREQEATIAAQLSAAIAKVRNMRVLSPKYQSLLREKASLEERLKGLNAKEQAAIVNQRQQEASSDNIKEITRPSKARKGRNMKKIFRVLGSAGVAFTVLMLALLRVFLDPKLYGPGPAAHRQPTHDPYQSEYVPEPVPAYGDGISQPQQQPPAYAPAASYPVHHEPTSLQENMIGENAATMAPPVAAPVFESPAYDEQSYSMGHALQEQAISGFENPVPAADYGAVMPSTDPTNSMNAQMGSEPLVSPSFETSPVQTYAGPAGDIPILGSTDSNPYA</sequence>
<organism evidence="3">
    <name type="scientific">Hellea balneolensis</name>
    <dbReference type="NCBI Taxonomy" id="287478"/>
    <lineage>
        <taxon>Bacteria</taxon>
        <taxon>Pseudomonadati</taxon>
        <taxon>Pseudomonadota</taxon>
        <taxon>Alphaproteobacteria</taxon>
        <taxon>Maricaulales</taxon>
        <taxon>Robiginitomaculaceae</taxon>
        <taxon>Hellea</taxon>
    </lineage>
</organism>